<evidence type="ECO:0000256" key="1">
    <source>
        <dbReference type="SAM" id="MobiDB-lite"/>
    </source>
</evidence>
<keyword evidence="4" id="KW-1185">Reference proteome</keyword>
<sequence length="407" mass="44948">MSISKDDEIGVNSRIVKKGILWQQNGTKKGLKNIFKNKWKQRYFILTNSYFACFKKEKSKICEMGLFLFKLSLTDIKTVTMVNDTLNINNDFIILWDGNNSLITEWFNCINDAKNSCLKRTSSNSSLINSKSTPVLDTKRLNRISVLSSYERRLSSISSSSSSSHLIPDPPTFPRLAPQCKGVISSTSSHFNTTGPPAYHLKPCPFTLSISPSLTQRSLYAQKILSSSSSPSPTPTHSRFFRPFKSSLTSTTSSSFLHYATQPRLQSSSNLKSAASEFSFISLSSSGASSQASAAAKAQQQQQQQQKQLQQQSTPQRHLNQNSHSTLHQTLLHQTLSRHTPSLPSFSGGPPSTCPSDSPRFLSSSQSPSHGSFDSDSPPPPPVPPPRIGTADRRIRPSPPTRQQQLP</sequence>
<dbReference type="SUPFAM" id="SSF50729">
    <property type="entry name" value="PH domain-like"/>
    <property type="match status" value="1"/>
</dbReference>
<feature type="domain" description="PH" evidence="2">
    <location>
        <begin position="14"/>
        <end position="115"/>
    </location>
</feature>
<evidence type="ECO:0000313" key="3">
    <source>
        <dbReference type="EnsemblMetazoa" id="tetur38g00700.1"/>
    </source>
</evidence>
<reference evidence="4" key="1">
    <citation type="submission" date="2011-08" db="EMBL/GenBank/DDBJ databases">
        <authorList>
            <person name="Rombauts S."/>
        </authorList>
    </citation>
    <scope>NUCLEOTIDE SEQUENCE</scope>
    <source>
        <strain evidence="4">London</strain>
    </source>
</reference>
<feature type="compositionally biased region" description="Low complexity" evidence="1">
    <location>
        <begin position="292"/>
        <end position="313"/>
    </location>
</feature>
<dbReference type="SMART" id="SM00233">
    <property type="entry name" value="PH"/>
    <property type="match status" value="1"/>
</dbReference>
<dbReference type="HOGENOM" id="CLU_676753_0_0_1"/>
<protein>
    <recommendedName>
        <fullName evidence="2">PH domain-containing protein</fullName>
    </recommendedName>
</protein>
<name>T1L4G4_TETUR</name>
<feature type="compositionally biased region" description="Low complexity" evidence="1">
    <location>
        <begin position="337"/>
        <end position="376"/>
    </location>
</feature>
<evidence type="ECO:0000313" key="4">
    <source>
        <dbReference type="Proteomes" id="UP000015104"/>
    </source>
</evidence>
<feature type="region of interest" description="Disordered" evidence="1">
    <location>
        <begin position="337"/>
        <end position="407"/>
    </location>
</feature>
<dbReference type="Gene3D" id="2.30.29.30">
    <property type="entry name" value="Pleckstrin-homology domain (PH domain)/Phosphotyrosine-binding domain (PTB)"/>
    <property type="match status" value="1"/>
</dbReference>
<evidence type="ECO:0000259" key="2">
    <source>
        <dbReference type="PROSITE" id="PS50003"/>
    </source>
</evidence>
<dbReference type="Proteomes" id="UP000015104">
    <property type="component" value="Unassembled WGS sequence"/>
</dbReference>
<feature type="compositionally biased region" description="Pro residues" evidence="1">
    <location>
        <begin position="377"/>
        <end position="387"/>
    </location>
</feature>
<accession>T1L4G4</accession>
<proteinExistence type="predicted"/>
<dbReference type="EnsemblMetazoa" id="tetur38g00700.1">
    <property type="protein sequence ID" value="tetur38g00700.1"/>
    <property type="gene ID" value="tetur38g00700"/>
</dbReference>
<organism evidence="3 4">
    <name type="scientific">Tetranychus urticae</name>
    <name type="common">Two-spotted spider mite</name>
    <dbReference type="NCBI Taxonomy" id="32264"/>
    <lineage>
        <taxon>Eukaryota</taxon>
        <taxon>Metazoa</taxon>
        <taxon>Ecdysozoa</taxon>
        <taxon>Arthropoda</taxon>
        <taxon>Chelicerata</taxon>
        <taxon>Arachnida</taxon>
        <taxon>Acari</taxon>
        <taxon>Acariformes</taxon>
        <taxon>Trombidiformes</taxon>
        <taxon>Prostigmata</taxon>
        <taxon>Eleutherengona</taxon>
        <taxon>Raphignathae</taxon>
        <taxon>Tetranychoidea</taxon>
        <taxon>Tetranychidae</taxon>
        <taxon>Tetranychus</taxon>
    </lineage>
</organism>
<dbReference type="PROSITE" id="PS50003">
    <property type="entry name" value="PH_DOMAIN"/>
    <property type="match status" value="1"/>
</dbReference>
<dbReference type="AlphaFoldDB" id="T1L4G4"/>
<dbReference type="InterPro" id="IPR011993">
    <property type="entry name" value="PH-like_dom_sf"/>
</dbReference>
<reference evidence="3" key="2">
    <citation type="submission" date="2015-06" db="UniProtKB">
        <authorList>
            <consortium name="EnsemblMetazoa"/>
        </authorList>
    </citation>
    <scope>IDENTIFICATION</scope>
</reference>
<feature type="region of interest" description="Disordered" evidence="1">
    <location>
        <begin position="292"/>
        <end position="322"/>
    </location>
</feature>
<dbReference type="EMBL" id="CAEY01001083">
    <property type="status" value="NOT_ANNOTATED_CDS"/>
    <property type="molecule type" value="Genomic_DNA"/>
</dbReference>
<dbReference type="InterPro" id="IPR001849">
    <property type="entry name" value="PH_domain"/>
</dbReference>